<reference evidence="3" key="1">
    <citation type="submission" date="2015-07" db="EMBL/GenBank/DDBJ databases">
        <authorList>
            <person name="Rodrigo-Torres Lidia"/>
            <person name="Arahal R.David."/>
        </authorList>
    </citation>
    <scope>NUCLEOTIDE SEQUENCE [LARGE SCALE GENOMIC DNA]</scope>
    <source>
        <strain evidence="3">CECT 4801</strain>
    </source>
</reference>
<feature type="transmembrane region" description="Helical" evidence="1">
    <location>
        <begin position="42"/>
        <end position="66"/>
    </location>
</feature>
<evidence type="ECO:0000256" key="1">
    <source>
        <dbReference type="SAM" id="Phobius"/>
    </source>
</evidence>
<keyword evidence="1" id="KW-0472">Membrane</keyword>
<keyword evidence="1" id="KW-1133">Transmembrane helix</keyword>
<accession>A0A0M6YAE1</accession>
<feature type="transmembrane region" description="Helical" evidence="1">
    <location>
        <begin position="124"/>
        <end position="150"/>
    </location>
</feature>
<organism evidence="2 3">
    <name type="scientific">Roseibium aggregatum</name>
    <dbReference type="NCBI Taxonomy" id="187304"/>
    <lineage>
        <taxon>Bacteria</taxon>
        <taxon>Pseudomonadati</taxon>
        <taxon>Pseudomonadota</taxon>
        <taxon>Alphaproteobacteria</taxon>
        <taxon>Hyphomicrobiales</taxon>
        <taxon>Stappiaceae</taxon>
        <taxon>Roseibium</taxon>
    </lineage>
</organism>
<dbReference type="OrthoDB" id="9405867at2"/>
<dbReference type="RefSeq" id="WP_055659031.1">
    <property type="nucleotide sequence ID" value="NZ_CXST01000002.1"/>
</dbReference>
<protein>
    <submittedName>
        <fullName evidence="2">Uncharacterized protein</fullName>
    </submittedName>
</protein>
<proteinExistence type="predicted"/>
<sequence length="181" mass="20678">MQILLWFLALPVFMLANRFCGGGWPRLSDPLPGRALYWVSPVLGLIAGLFWGWQLGVIVGVGFWLWRMTGWGLWFDLHRDDEEQKNDKRHDDLFVKAINAISFGSDYVALFWRHALFFLPVPLAWFFLAGNPFVAPLYAVAFGVLAVGAYELRWHTSLGNTLSEMLVGGLWWLFIAFLLIS</sequence>
<keyword evidence="3" id="KW-1185">Reference proteome</keyword>
<dbReference type="AlphaFoldDB" id="A0A0M6YAE1"/>
<evidence type="ECO:0000313" key="2">
    <source>
        <dbReference type="EMBL" id="CTQ45780.1"/>
    </source>
</evidence>
<name>A0A0M6YAE1_9HYPH</name>
<keyword evidence="1" id="KW-0812">Transmembrane</keyword>
<evidence type="ECO:0000313" key="3">
    <source>
        <dbReference type="Proteomes" id="UP000048926"/>
    </source>
</evidence>
<gene>
    <name evidence="2" type="ORF">LAL4801_04235</name>
</gene>
<feature type="transmembrane region" description="Helical" evidence="1">
    <location>
        <begin position="162"/>
        <end position="180"/>
    </location>
</feature>
<feature type="transmembrane region" description="Helical" evidence="1">
    <location>
        <begin position="93"/>
        <end position="112"/>
    </location>
</feature>
<dbReference type="EMBL" id="CXST01000002">
    <property type="protein sequence ID" value="CTQ45780.1"/>
    <property type="molecule type" value="Genomic_DNA"/>
</dbReference>
<dbReference type="Proteomes" id="UP000048926">
    <property type="component" value="Unassembled WGS sequence"/>
</dbReference>